<dbReference type="PANTHER" id="PTHR33529:SF6">
    <property type="entry name" value="YJGP_YJGQ FAMILY PERMEASE"/>
    <property type="match status" value="1"/>
</dbReference>
<name>A0A7C4CDE4_9BACT</name>
<keyword evidence="3 6" id="KW-0812">Transmembrane</keyword>
<feature type="domain" description="Organic solvent tolerance-like N-terminal" evidence="7">
    <location>
        <begin position="401"/>
        <end position="529"/>
    </location>
</feature>
<dbReference type="InterPro" id="IPR005495">
    <property type="entry name" value="LptG/LptF_permease"/>
</dbReference>
<protein>
    <submittedName>
        <fullName evidence="8">YjgP/YjgQ family permease</fullName>
    </submittedName>
</protein>
<reference evidence="8" key="1">
    <citation type="journal article" date="2020" name="mSystems">
        <title>Genome- and Community-Level Interaction Insights into Carbon Utilization and Element Cycling Functions of Hydrothermarchaeota in Hydrothermal Sediment.</title>
        <authorList>
            <person name="Zhou Z."/>
            <person name="Liu Y."/>
            <person name="Xu W."/>
            <person name="Pan J."/>
            <person name="Luo Z.H."/>
            <person name="Li M."/>
        </authorList>
    </citation>
    <scope>NUCLEOTIDE SEQUENCE [LARGE SCALE GENOMIC DNA]</scope>
    <source>
        <strain evidence="8">SpSt-609</strain>
    </source>
</reference>
<feature type="transmembrane region" description="Helical" evidence="6">
    <location>
        <begin position="276"/>
        <end position="296"/>
    </location>
</feature>
<dbReference type="EMBL" id="DSZY01000007">
    <property type="protein sequence ID" value="HGU39913.1"/>
    <property type="molecule type" value="Genomic_DNA"/>
</dbReference>
<evidence type="ECO:0000313" key="8">
    <source>
        <dbReference type="EMBL" id="HGU39913.1"/>
    </source>
</evidence>
<evidence type="ECO:0000256" key="5">
    <source>
        <dbReference type="ARBA" id="ARBA00023136"/>
    </source>
</evidence>
<feature type="transmembrane region" description="Helical" evidence="6">
    <location>
        <begin position="335"/>
        <end position="354"/>
    </location>
</feature>
<evidence type="ECO:0000256" key="3">
    <source>
        <dbReference type="ARBA" id="ARBA00022692"/>
    </source>
</evidence>
<gene>
    <name evidence="8" type="ORF">ENT77_01755</name>
</gene>
<dbReference type="Pfam" id="PF03739">
    <property type="entry name" value="LptF_LptG"/>
    <property type="match status" value="1"/>
</dbReference>
<keyword evidence="2" id="KW-1003">Cell membrane</keyword>
<evidence type="ECO:0000259" key="7">
    <source>
        <dbReference type="Pfam" id="PF03968"/>
    </source>
</evidence>
<evidence type="ECO:0000256" key="4">
    <source>
        <dbReference type="ARBA" id="ARBA00022989"/>
    </source>
</evidence>
<dbReference type="AlphaFoldDB" id="A0A7C4CDE4"/>
<keyword evidence="4 6" id="KW-1133">Transmembrane helix</keyword>
<feature type="transmembrane region" description="Helical" evidence="6">
    <location>
        <begin position="366"/>
        <end position="386"/>
    </location>
</feature>
<feature type="transmembrane region" description="Helical" evidence="6">
    <location>
        <begin position="53"/>
        <end position="78"/>
    </location>
</feature>
<feature type="transmembrane region" description="Helical" evidence="6">
    <location>
        <begin position="12"/>
        <end position="33"/>
    </location>
</feature>
<comment type="caution">
    <text evidence="8">The sequence shown here is derived from an EMBL/GenBank/DDBJ whole genome shotgun (WGS) entry which is preliminary data.</text>
</comment>
<dbReference type="Pfam" id="PF03968">
    <property type="entry name" value="LptD_N"/>
    <property type="match status" value="1"/>
</dbReference>
<dbReference type="PANTHER" id="PTHR33529">
    <property type="entry name" value="SLR0882 PROTEIN-RELATED"/>
    <property type="match status" value="1"/>
</dbReference>
<feature type="transmembrane region" description="Helical" evidence="6">
    <location>
        <begin position="303"/>
        <end position="323"/>
    </location>
</feature>
<proteinExistence type="predicted"/>
<feature type="transmembrane region" description="Helical" evidence="6">
    <location>
        <begin position="99"/>
        <end position="118"/>
    </location>
</feature>
<accession>A0A7C4CDE4</accession>
<dbReference type="InterPro" id="IPR005653">
    <property type="entry name" value="OstA-like_N"/>
</dbReference>
<comment type="subcellular location">
    <subcellularLocation>
        <location evidence="1">Cell membrane</location>
        <topology evidence="1">Multi-pass membrane protein</topology>
    </subcellularLocation>
</comment>
<dbReference type="GO" id="GO:0043190">
    <property type="term" value="C:ATP-binding cassette (ABC) transporter complex"/>
    <property type="evidence" value="ECO:0007669"/>
    <property type="project" value="TreeGrafter"/>
</dbReference>
<sequence length="1114" mass="125941">MKTLTKYVLKLSMKPFLMGLVGFIVFVSVEWLYQISDYIIRNRVGIKTLFLFIAYNLPYFTFLGIPVGVLFAIFWVISDLYNNREITALLVHGVPSKKLVTPFVILSIVLGFVSWLLGDYIVPVANYKSSQILYNYIFQSPEAVVKTNTLVELERDVYFYVKEYNKEKGELYDVVLFRNEEGNEQILTSKKVLKKKDGWYLLDGNMYVVELESGFLKLEMQFKEMKLDVAGEIEQMLRTSKTVRDKTSKELREQLMTYKKLGINTSNLIVELQQRYANAVGAFVIVLIGLPVSLLFGFKSRSWGVITTFVIIVLYQGSGAWLSGLGKEGMMDPVLAVWLPNIVFATVGLIMYLLVDTPLAFRIREFLARLFVIIVFVAILGTNNVGHARNVSVVADEIFLRENSAVLSGRVKITWDKYKLETDTATATLVEGKVKLIEASGNVVFMFDDQKYVAKYVSYEFETERPLVMNAKAIYKYDYQGRKIPIYAYSGRIEYDRNTETSELFDSYVTTCDFEEPHYKVVAARITVLENKYIIAQNAFLFVFNVPLFPYPIFVTALEGKPPYAFSIVFGKELGVNQSFTFKVDPWAVELDLSSSGNVELNARDVTEGSKNRILFSGSKKVLEFTILPLTYRHILNTGATYFKIDGPAYLEGNYVSDTNFQYKLGLNFSSPDGRLYLTPSLIYDERARNSTLSLTGGLKGLSFSLPLDNTFSISSIDISFRAQTEGYPGFLGKEWNTAFQNSYNLALSSKLLNFSSSLQGRFQNESLNQTLSYNYQLPWNYTIGPFSFAFQYSFALRNTLNITGDRRAELLALSDRYVVEAKYAFGPLSLSTKWSQSYAFLDEPQTTNTNTLTGGLAFNTQTVSLSITRGWDMLKGTPALENYSLRFSPDIGPINLNTSISFNYDPKTGKIGPQNISVSASWREIQTSYSINYVVTPGVFPSQIVHTLKYTTFTLTITQRPEFISSVVGTGSFTLFGYNSSVNLTFSQSSKDTPGLLRGTYTLEKPGEKYTLSYNVSGKDALGLGMELKNVDPQVSVTLLYNLGTNLPQSLKLTLDKSLHCWRVNFGLELSYKSYGSLMDYIDKVFIKFYLTDIPDRYFQYDSSSGTFQIGGM</sequence>
<evidence type="ECO:0000256" key="1">
    <source>
        <dbReference type="ARBA" id="ARBA00004651"/>
    </source>
</evidence>
<dbReference type="GO" id="GO:0015920">
    <property type="term" value="P:lipopolysaccharide transport"/>
    <property type="evidence" value="ECO:0007669"/>
    <property type="project" value="TreeGrafter"/>
</dbReference>
<dbReference type="Gene3D" id="2.60.450.10">
    <property type="entry name" value="Lipopolysaccharide (LPS) transport protein A like domain"/>
    <property type="match status" value="1"/>
</dbReference>
<organism evidence="8">
    <name type="scientific">Fervidobacterium thailandense</name>
    <dbReference type="NCBI Taxonomy" id="1008305"/>
    <lineage>
        <taxon>Bacteria</taxon>
        <taxon>Thermotogati</taxon>
        <taxon>Thermotogota</taxon>
        <taxon>Thermotogae</taxon>
        <taxon>Thermotogales</taxon>
        <taxon>Fervidobacteriaceae</taxon>
        <taxon>Fervidobacterium</taxon>
    </lineage>
</organism>
<evidence type="ECO:0000256" key="2">
    <source>
        <dbReference type="ARBA" id="ARBA00022475"/>
    </source>
</evidence>
<keyword evidence="5 6" id="KW-0472">Membrane</keyword>
<evidence type="ECO:0000256" key="6">
    <source>
        <dbReference type="SAM" id="Phobius"/>
    </source>
</evidence>